<dbReference type="EMBL" id="WWEU01000018">
    <property type="protein sequence ID" value="MYM61661.1"/>
    <property type="molecule type" value="Genomic_DNA"/>
</dbReference>
<dbReference type="AlphaFoldDB" id="A0A6L8LZV9"/>
<dbReference type="SUPFAM" id="SSF52540">
    <property type="entry name" value="P-loop containing nucleoside triphosphate hydrolases"/>
    <property type="match status" value="1"/>
</dbReference>
<dbReference type="GO" id="GO:0005829">
    <property type="term" value="C:cytosol"/>
    <property type="evidence" value="ECO:0007669"/>
    <property type="project" value="TreeGrafter"/>
</dbReference>
<protein>
    <submittedName>
        <fullName evidence="2">DEAD/DEAH box helicase family protein</fullName>
    </submittedName>
</protein>
<dbReference type="GO" id="GO:0004386">
    <property type="term" value="F:helicase activity"/>
    <property type="evidence" value="ECO:0007669"/>
    <property type="project" value="UniProtKB-KW"/>
</dbReference>
<reference evidence="2 3" key="1">
    <citation type="submission" date="2020-01" db="EMBL/GenBank/DDBJ databases">
        <title>Draft Genome Sequence of Vibrio sp. strain OCN044, Isolated from a Healthy Coral at Palmyra Atoll.</title>
        <authorList>
            <person name="Videau P."/>
            <person name="Loughran R."/>
            <person name="Esquivel A."/>
            <person name="Deadmond M."/>
            <person name="Paddock B.E."/>
            <person name="Saw J.H."/>
            <person name="Ushijima B."/>
        </authorList>
    </citation>
    <scope>NUCLEOTIDE SEQUENCE [LARGE SCALE GENOMIC DNA]</scope>
    <source>
        <strain evidence="2 3">OCN044</strain>
    </source>
</reference>
<comment type="caution">
    <text evidence="2">The sequence shown here is derived from an EMBL/GenBank/DDBJ whole genome shotgun (WGS) entry which is preliminary data.</text>
</comment>
<dbReference type="InterPro" id="IPR050742">
    <property type="entry name" value="Helicase_Restrict-Modif_Enz"/>
</dbReference>
<keyword evidence="2" id="KW-0378">Hydrolase</keyword>
<dbReference type="PANTHER" id="PTHR47396:SF1">
    <property type="entry name" value="ATP-DEPENDENT HELICASE IRC3-RELATED"/>
    <property type="match status" value="1"/>
</dbReference>
<dbReference type="Proteomes" id="UP000478571">
    <property type="component" value="Unassembled WGS sequence"/>
</dbReference>
<dbReference type="InterPro" id="IPR027417">
    <property type="entry name" value="P-loop_NTPase"/>
</dbReference>
<sequence length="458" mass="51172">MLRKWQAECVAQALKKYESGSNHFFCQATPGAGKSIMSATLAKTLLEKNMIDLILCFSPSISVADGLRATFSITTKCPFNGSLGSIGQSLTYQSIQYLGDDFWRTIEKYRLLVVFDEIHHCSGDELERANIWGQQILARIQGVATYTLALSGTPWRSDKFPIVLAEYSDPEGKLFCDYQYGLAQAIADNVCRKPKLVLVDNEHLTISDGSEKKSFASILELLKQSKTSYQDVIHNTQAMEYILGLGCQKLSEIQKESFNAGGLVVASSVKHAKQVQKILIEKFGQSTTLVTYHHDDPQSEIKAYQKGTTQWIVSVGMISEGTDIPRLQVCCHISAVKTELYFRQVLGRILRVNDSPNQQAWLYTFAEENLIEYAERIEHDIPETCLFAKIGKGDSAPALIVTHQTSDVESAPVKAIEGYSQLDWGIQSKHSLSGRGSEDIFDEIWLGRFRERVVSAFL</sequence>
<dbReference type="Pfam" id="PF00271">
    <property type="entry name" value="Helicase_C"/>
    <property type="match status" value="1"/>
</dbReference>
<dbReference type="InterPro" id="IPR014001">
    <property type="entry name" value="Helicase_ATP-bd"/>
</dbReference>
<keyword evidence="2" id="KW-0547">Nucleotide-binding</keyword>
<dbReference type="InterPro" id="IPR006935">
    <property type="entry name" value="Helicase/UvrB_N"/>
</dbReference>
<dbReference type="Gene3D" id="3.40.50.300">
    <property type="entry name" value="P-loop containing nucleotide triphosphate hydrolases"/>
    <property type="match status" value="2"/>
</dbReference>
<proteinExistence type="predicted"/>
<feature type="domain" description="Helicase ATP-binding" evidence="1">
    <location>
        <begin position="2"/>
        <end position="175"/>
    </location>
</feature>
<dbReference type="PANTHER" id="PTHR47396">
    <property type="entry name" value="TYPE I RESTRICTION ENZYME ECOKI R PROTEIN"/>
    <property type="match status" value="1"/>
</dbReference>
<dbReference type="GO" id="GO:0003677">
    <property type="term" value="F:DNA binding"/>
    <property type="evidence" value="ECO:0007669"/>
    <property type="project" value="InterPro"/>
</dbReference>
<organism evidence="2 3">
    <name type="scientific">Vibrio tetraodonis subsp. pristinus</name>
    <dbReference type="NCBI Taxonomy" id="2695891"/>
    <lineage>
        <taxon>Bacteria</taxon>
        <taxon>Pseudomonadati</taxon>
        <taxon>Pseudomonadota</taxon>
        <taxon>Gammaproteobacteria</taxon>
        <taxon>Vibrionales</taxon>
        <taxon>Vibrionaceae</taxon>
        <taxon>Vibrio</taxon>
    </lineage>
</organism>
<dbReference type="GO" id="GO:0005524">
    <property type="term" value="F:ATP binding"/>
    <property type="evidence" value="ECO:0007669"/>
    <property type="project" value="InterPro"/>
</dbReference>
<dbReference type="SMART" id="SM00487">
    <property type="entry name" value="DEXDc"/>
    <property type="match status" value="1"/>
</dbReference>
<evidence type="ECO:0000313" key="2">
    <source>
        <dbReference type="EMBL" id="MYM61661.1"/>
    </source>
</evidence>
<name>A0A6L8LZV9_9VIBR</name>
<keyword evidence="2" id="KW-0067">ATP-binding</keyword>
<dbReference type="RefSeq" id="WP_160933220.1">
    <property type="nucleotide sequence ID" value="NZ_WWEU01000018.1"/>
</dbReference>
<evidence type="ECO:0000313" key="3">
    <source>
        <dbReference type="Proteomes" id="UP000478571"/>
    </source>
</evidence>
<gene>
    <name evidence="2" type="ORF">GTG28_20885</name>
</gene>
<accession>A0A6L8LZV9</accession>
<evidence type="ECO:0000259" key="1">
    <source>
        <dbReference type="SMART" id="SM00487"/>
    </source>
</evidence>
<keyword evidence="3" id="KW-1185">Reference proteome</keyword>
<keyword evidence="2" id="KW-0347">Helicase</keyword>
<dbReference type="Pfam" id="PF04851">
    <property type="entry name" value="ResIII"/>
    <property type="match status" value="1"/>
</dbReference>
<dbReference type="InterPro" id="IPR001650">
    <property type="entry name" value="Helicase_C-like"/>
</dbReference>
<dbReference type="GO" id="GO:0016787">
    <property type="term" value="F:hydrolase activity"/>
    <property type="evidence" value="ECO:0007669"/>
    <property type="project" value="InterPro"/>
</dbReference>